<dbReference type="Gene3D" id="3.40.800.20">
    <property type="entry name" value="Histone deacetylase domain"/>
    <property type="match status" value="1"/>
</dbReference>
<accession>A0ABQ7S7B7</accession>
<keyword evidence="8" id="KW-0804">Transcription</keyword>
<keyword evidence="4" id="KW-0678">Repressor</keyword>
<dbReference type="PANTHER" id="PTHR10625">
    <property type="entry name" value="HISTONE DEACETYLASE HDAC1-RELATED"/>
    <property type="match status" value="1"/>
</dbReference>
<feature type="region of interest" description="Disordered" evidence="11">
    <location>
        <begin position="731"/>
        <end position="751"/>
    </location>
</feature>
<evidence type="ECO:0000256" key="6">
    <source>
        <dbReference type="ARBA" id="ARBA00022853"/>
    </source>
</evidence>
<dbReference type="InterPro" id="IPR023696">
    <property type="entry name" value="Ureohydrolase_dom_sf"/>
</dbReference>
<feature type="compositionally biased region" description="Low complexity" evidence="11">
    <location>
        <begin position="834"/>
        <end position="854"/>
    </location>
</feature>
<dbReference type="EC" id="3.5.1.98" evidence="3"/>
<dbReference type="InterPro" id="IPR023801">
    <property type="entry name" value="His_deacetylse_dom"/>
</dbReference>
<feature type="compositionally biased region" description="Polar residues" evidence="11">
    <location>
        <begin position="740"/>
        <end position="751"/>
    </location>
</feature>
<feature type="domain" description="Histone deacetylase" evidence="12">
    <location>
        <begin position="1092"/>
        <end position="1409"/>
    </location>
</feature>
<evidence type="ECO:0000256" key="1">
    <source>
        <dbReference type="ARBA" id="ARBA00004123"/>
    </source>
</evidence>
<gene>
    <name evidence="13" type="primary">HDAC5</name>
    <name evidence="13" type="ORF">GZH46_02165</name>
</gene>
<comment type="subcellular location">
    <subcellularLocation>
        <location evidence="1">Nucleus</location>
    </subcellularLocation>
</comment>
<evidence type="ECO:0000313" key="14">
    <source>
        <dbReference type="Proteomes" id="UP000825002"/>
    </source>
</evidence>
<feature type="compositionally biased region" description="Polar residues" evidence="11">
    <location>
        <begin position="604"/>
        <end position="623"/>
    </location>
</feature>
<dbReference type="PANTHER" id="PTHR10625:SF5">
    <property type="entry name" value="HISTONE DEACETYLASE"/>
    <property type="match status" value="1"/>
</dbReference>
<protein>
    <recommendedName>
        <fullName evidence="3">histone deacetylase</fullName>
        <ecNumber evidence="3">3.5.1.98</ecNumber>
    </recommendedName>
</protein>
<feature type="compositionally biased region" description="Polar residues" evidence="11">
    <location>
        <begin position="44"/>
        <end position="68"/>
    </location>
</feature>
<keyword evidence="6" id="KW-0156">Chromatin regulator</keyword>
<evidence type="ECO:0000256" key="3">
    <source>
        <dbReference type="ARBA" id="ARBA00012111"/>
    </source>
</evidence>
<feature type="compositionally biased region" description="Polar residues" evidence="11">
    <location>
        <begin position="302"/>
        <end position="314"/>
    </location>
</feature>
<keyword evidence="7" id="KW-0805">Transcription regulation</keyword>
<evidence type="ECO:0000256" key="7">
    <source>
        <dbReference type="ARBA" id="ARBA00023015"/>
    </source>
</evidence>
<feature type="region of interest" description="Disordered" evidence="11">
    <location>
        <begin position="604"/>
        <end position="624"/>
    </location>
</feature>
<organism evidence="13 14">
    <name type="scientific">Fragariocoptes setiger</name>
    <dbReference type="NCBI Taxonomy" id="1670756"/>
    <lineage>
        <taxon>Eukaryota</taxon>
        <taxon>Metazoa</taxon>
        <taxon>Ecdysozoa</taxon>
        <taxon>Arthropoda</taxon>
        <taxon>Chelicerata</taxon>
        <taxon>Arachnida</taxon>
        <taxon>Acari</taxon>
        <taxon>Acariformes</taxon>
        <taxon>Trombidiformes</taxon>
        <taxon>Prostigmata</taxon>
        <taxon>Eupodina</taxon>
        <taxon>Eriophyoidea</taxon>
        <taxon>Phytoptidae</taxon>
        <taxon>Fragariocoptes</taxon>
    </lineage>
</organism>
<feature type="region of interest" description="Disordered" evidence="11">
    <location>
        <begin position="292"/>
        <end position="314"/>
    </location>
</feature>
<feature type="compositionally biased region" description="Polar residues" evidence="11">
    <location>
        <begin position="108"/>
        <end position="123"/>
    </location>
</feature>
<evidence type="ECO:0000256" key="8">
    <source>
        <dbReference type="ARBA" id="ARBA00023163"/>
    </source>
</evidence>
<evidence type="ECO:0000256" key="4">
    <source>
        <dbReference type="ARBA" id="ARBA00022491"/>
    </source>
</evidence>
<dbReference type="SUPFAM" id="SSF52768">
    <property type="entry name" value="Arginase/deacetylase"/>
    <property type="match status" value="1"/>
</dbReference>
<comment type="similarity">
    <text evidence="2">Belongs to the histone deacetylase family. HD type 2 subfamily.</text>
</comment>
<feature type="compositionally biased region" description="Polar residues" evidence="11">
    <location>
        <begin position="170"/>
        <end position="182"/>
    </location>
</feature>
<feature type="region of interest" description="Disordered" evidence="11">
    <location>
        <begin position="1"/>
        <end position="123"/>
    </location>
</feature>
<evidence type="ECO:0000256" key="9">
    <source>
        <dbReference type="ARBA" id="ARBA00023242"/>
    </source>
</evidence>
<evidence type="ECO:0000256" key="5">
    <source>
        <dbReference type="ARBA" id="ARBA00022801"/>
    </source>
</evidence>
<feature type="compositionally biased region" description="Basic and acidic residues" evidence="11">
    <location>
        <begin position="74"/>
        <end position="84"/>
    </location>
</feature>
<evidence type="ECO:0000313" key="13">
    <source>
        <dbReference type="EMBL" id="KAG9509319.1"/>
    </source>
</evidence>
<dbReference type="Proteomes" id="UP000825002">
    <property type="component" value="Unassembled WGS sequence"/>
</dbReference>
<dbReference type="EMBL" id="JAIFTH010000541">
    <property type="protein sequence ID" value="KAG9509319.1"/>
    <property type="molecule type" value="Genomic_DNA"/>
</dbReference>
<dbReference type="InterPro" id="IPR000286">
    <property type="entry name" value="HDACs"/>
</dbReference>
<feature type="region of interest" description="Disordered" evidence="11">
    <location>
        <begin position="214"/>
        <end position="271"/>
    </location>
</feature>
<sequence>MFSNTPEMSTSTSDLSSSSLNSMSGGSTDKSSRSTLDSYRETLSENSSTRCHTSSKKPSSCKSDTSRPSHIKGNNHESKDDSSKRDRHHRAQLRLLLNTQRHEMQRGQKFNSSRPTQQQHSKQVIDNIKLEQIKNKDKNEHSANASQEVKDHLAGFILSKRQMQPRDPNMQHNKNTNSSPYRIAYQSSNCSDEVVANCFGPEMPLKHPRFDDYPLRKTASEPSLPCKAQSSLKRKQIERRSTVSPLLRRKAPGGGGPSSSSSRSRRSHLTQHSLSMDCATILVSVAPSNNNGNNRFGPLAGVSSQNKSSQTNKDTVVPMDQGPVSYSNSQSPISFKTTHTHPFLSRNQRIFTQTTMQTGALGSGNLLSMESDRTSSFDHTNNNFQQSSRDLQNQASLFEQQSFVGGNKINKSILSYLSDRPLSRTQSNPHLRNSQMYPYLNNTQLGHTSSILAHQTSAPMATSLDTNDLLSQTSLSALNVEMTPSSAVRDLRLGIGTQSGADSSRSGMLFGIEMARRFGDVQKMSLNRTDLTPAKLLELQHHQQVKEQVRQAVLQRSSSRSRVLAGIGVLGGSLDREVTMANEIKSPQDLRQFSLDSGSLNFKNQTSDQGPVSVGNLNNQSLRGDTKTLRNPLGMQSSSLQFNSIRHNAVNTFAANSPIPQGNMTAPHSGHATFAGSMNPTTGFIHQRFPLSLLHFNQHSSSSSSASSLISQHDSLDDNSQVIDLTLNSDSRKAAKQQKENPFSEWNSRPDAATSTVKSALISPNEPTLDLAALSVQEAFRHLQLRQIQNPMIFNQNQQQQQLRAMNLQSTTPFGRMASDNLNDAKFGATNTAESASIASVTTTTSSTATPSMSDSDRNPTINQESLSSYMFPLHEAALVNRLRQSQVDKLPEQTGVNAETSPTANMSQLLISQQAKNIMNDNSKILTRLSTNCNIINQYISMSSIANTQNTTVHSMEPLMSSTTVPSTGHKLQDSTTATHLVGLDDEPSTNVLRNSLQRTLSTPLFGGVNSYNGQTNNDNSVLSLASQINIESDSNGHSHQNDDDDIQLSGLGTFRLDDERLGFDQNSSTGLVYDFAMCKHQCLCGNNAHHPENGHRLLSILARFYATGLTGRCSKIKSRRATLDELQLCHGQIYSYYFGMRPINRYKLRGINLADLPIEGLTLLPCGGIGVDVDTPWNEHFTPAAARMAAGCVIEAAISVAKRNHQNAFCLVRPPGHHAEYQQAMGFCFFNSVAIAARILNSKLNVKKILILDWDVHHGNGIQKMFYGNPDVLYMSLHRHDDGNFFPGSGDISELGEGRAVGKTINIAWSCDLNQTVIGDAEYLAAFRAIVMPIAVEFEPEIVLVACGFDGAEGHPPNLGGYKISPACFAHMTKRLMSLADGKIVLALEGGYEIKSICDSATACLSTLLGDQIQPISEQEWRRQPCLPAKEILHRVASITSDYWSSVAHHQQKIECSAFEAEQTIGSGRI</sequence>
<evidence type="ECO:0000256" key="10">
    <source>
        <dbReference type="ARBA" id="ARBA00048287"/>
    </source>
</evidence>
<comment type="caution">
    <text evidence="13">The sequence shown here is derived from an EMBL/GenBank/DDBJ whole genome shotgun (WGS) entry which is preliminary data.</text>
</comment>
<keyword evidence="5" id="KW-0378">Hydrolase</keyword>
<evidence type="ECO:0000256" key="11">
    <source>
        <dbReference type="SAM" id="MobiDB-lite"/>
    </source>
</evidence>
<dbReference type="InterPro" id="IPR037138">
    <property type="entry name" value="His_deacetylse_dom_sf"/>
</dbReference>
<feature type="region of interest" description="Disordered" evidence="11">
    <location>
        <begin position="834"/>
        <end position="863"/>
    </location>
</feature>
<evidence type="ECO:0000259" key="12">
    <source>
        <dbReference type="Pfam" id="PF00850"/>
    </source>
</evidence>
<dbReference type="Pfam" id="PF00850">
    <property type="entry name" value="Hist_deacetyl"/>
    <property type="match status" value="1"/>
</dbReference>
<keyword evidence="9" id="KW-0539">Nucleus</keyword>
<feature type="compositionally biased region" description="Low complexity" evidence="11">
    <location>
        <begin position="8"/>
        <end position="29"/>
    </location>
</feature>
<evidence type="ECO:0000256" key="2">
    <source>
        <dbReference type="ARBA" id="ARBA00007738"/>
    </source>
</evidence>
<proteinExistence type="inferred from homology"/>
<dbReference type="PRINTS" id="PR01270">
    <property type="entry name" value="HDASUPER"/>
</dbReference>
<reference evidence="13 14" key="1">
    <citation type="submission" date="2020-10" db="EMBL/GenBank/DDBJ databases">
        <authorList>
            <person name="Klimov P.B."/>
            <person name="Dyachkov S.M."/>
            <person name="Chetverikov P.E."/>
        </authorList>
    </citation>
    <scope>NUCLEOTIDE SEQUENCE [LARGE SCALE GENOMIC DNA]</scope>
    <source>
        <strain evidence="13">BMOC 18-1129-001#AD2665</strain>
        <tissue evidence="13">Entire mites</tissue>
    </source>
</reference>
<feature type="region of interest" description="Disordered" evidence="11">
    <location>
        <begin position="162"/>
        <end position="182"/>
    </location>
</feature>
<feature type="non-terminal residue" evidence="13">
    <location>
        <position position="1472"/>
    </location>
</feature>
<comment type="catalytic activity">
    <reaction evidence="10">
        <text>N(6)-acetyl-L-lysyl-[histone] + H2O = L-lysyl-[histone] + acetate</text>
        <dbReference type="Rhea" id="RHEA:58196"/>
        <dbReference type="Rhea" id="RHEA-COMP:9845"/>
        <dbReference type="Rhea" id="RHEA-COMP:11338"/>
        <dbReference type="ChEBI" id="CHEBI:15377"/>
        <dbReference type="ChEBI" id="CHEBI:29969"/>
        <dbReference type="ChEBI" id="CHEBI:30089"/>
        <dbReference type="ChEBI" id="CHEBI:61930"/>
        <dbReference type="EC" id="3.5.1.98"/>
    </reaction>
</comment>
<keyword evidence="14" id="KW-1185">Reference proteome</keyword>
<name>A0ABQ7S7B7_9ACAR</name>